<protein>
    <recommendedName>
        <fullName evidence="2">PH domain-containing protein</fullName>
    </recommendedName>
</protein>
<evidence type="ECO:0000313" key="3">
    <source>
        <dbReference type="EMBL" id="KAJ3139723.1"/>
    </source>
</evidence>
<evidence type="ECO:0000259" key="2">
    <source>
        <dbReference type="PROSITE" id="PS50003"/>
    </source>
</evidence>
<keyword evidence="4" id="KW-1185">Reference proteome</keyword>
<dbReference type="Proteomes" id="UP001211907">
    <property type="component" value="Unassembled WGS sequence"/>
</dbReference>
<dbReference type="InterPro" id="IPR001849">
    <property type="entry name" value="PH_domain"/>
</dbReference>
<sequence>MPTNSTDGKIVRGETTSTNTLNTISAQLDDLLDSLATNSRQEVVIVSPVVGSVATNVASGRPSMESSSTSPHASLAEDVFRRRSAESSSQQIIYTGSVKKKPHTPAAIRIGGYYSGVTLADLQLSLSTTSGFLSIKPNNISMESVPSQWIEQYFILEAVDCTIHMFTSSTEIFSRPIASLQISSVTVNPTDNILILIGIAAINTAATTTTTSAAVIASTDSHVVAWNLLCSDATSLKMWHQSISRILHANRNNNRNQSKQLWSGSPQLSLDSAVTYSNPATPKVYPSLETSGFHHQKQNANHTIEAQHPTTVSPKFTSGNIRYVGGSGNNPYLVSMWHTNSASSTGSVNGSKSEEREAQMKAMHEEYMSMHKDAMERYRREKQAAKVLINSTENAGSQEQQSQQIPDNKNDIPQLMLAKPHSAEKAGKDGVGEKRRKVKNMQELQLQDASWQQYSQYPSTSISRNVSDKLASSTKLNGLIDSLADFSFADENESVFGTSAPPESRALNFPVARSRSVGSNIVRKPRTHSKNATPLSPQIQSSVTLGQLQLSNYAIMSGYLTKLEPDGSSIPRFFLLTEDSQLYAFKTNFDQSAVPVATLNVCASCVANIDASDNSFFVLQVPGINQTWTLTSDEEQTTLLWTRSINRVVENSHNLKLDIGSSSHSRSNSIRSTATSTATPSSFRPSVSSSIFTTASDISARHVSITSSTGGVSSYSGISMARSNSMASARSTVSIEERQAQMRRMHENYVATQQMDGERRRAEFLAKKAEIERIRTQAVADESARVASFEKQRKRTQDDEDTVSRKSSELEAARKEAGERKGKNSKGAHDLTFARPKGFENDVLVMCHVPF</sequence>
<dbReference type="Gene3D" id="2.30.29.30">
    <property type="entry name" value="Pleckstrin-homology domain (PH domain)/Phosphotyrosine-binding domain (PTB)"/>
    <property type="match status" value="1"/>
</dbReference>
<dbReference type="AlphaFoldDB" id="A0AAD5T9G8"/>
<organism evidence="3 4">
    <name type="scientific">Physocladia obscura</name>
    <dbReference type="NCBI Taxonomy" id="109957"/>
    <lineage>
        <taxon>Eukaryota</taxon>
        <taxon>Fungi</taxon>
        <taxon>Fungi incertae sedis</taxon>
        <taxon>Chytridiomycota</taxon>
        <taxon>Chytridiomycota incertae sedis</taxon>
        <taxon>Chytridiomycetes</taxon>
        <taxon>Chytridiales</taxon>
        <taxon>Chytriomycetaceae</taxon>
        <taxon>Physocladia</taxon>
    </lineage>
</organism>
<evidence type="ECO:0000313" key="4">
    <source>
        <dbReference type="Proteomes" id="UP001211907"/>
    </source>
</evidence>
<proteinExistence type="predicted"/>
<accession>A0AAD5T9G8</accession>
<feature type="domain" description="PH" evidence="2">
    <location>
        <begin position="553"/>
        <end position="650"/>
    </location>
</feature>
<feature type="region of interest" description="Disordered" evidence="1">
    <location>
        <begin position="785"/>
        <end position="834"/>
    </location>
</feature>
<feature type="compositionally biased region" description="Basic and acidic residues" evidence="1">
    <location>
        <begin position="785"/>
        <end position="822"/>
    </location>
</feature>
<gene>
    <name evidence="3" type="ORF">HK100_011340</name>
</gene>
<dbReference type="SUPFAM" id="SSF50729">
    <property type="entry name" value="PH domain-like"/>
    <property type="match status" value="1"/>
</dbReference>
<feature type="compositionally biased region" description="Low complexity" evidence="1">
    <location>
        <begin position="661"/>
        <end position="687"/>
    </location>
</feature>
<dbReference type="EMBL" id="JADGJH010000069">
    <property type="protein sequence ID" value="KAJ3139723.1"/>
    <property type="molecule type" value="Genomic_DNA"/>
</dbReference>
<name>A0AAD5T9G8_9FUNG</name>
<feature type="region of interest" description="Disordered" evidence="1">
    <location>
        <begin position="659"/>
        <end position="687"/>
    </location>
</feature>
<evidence type="ECO:0000256" key="1">
    <source>
        <dbReference type="SAM" id="MobiDB-lite"/>
    </source>
</evidence>
<comment type="caution">
    <text evidence="3">The sequence shown here is derived from an EMBL/GenBank/DDBJ whole genome shotgun (WGS) entry which is preliminary data.</text>
</comment>
<dbReference type="InterPro" id="IPR011993">
    <property type="entry name" value="PH-like_dom_sf"/>
</dbReference>
<dbReference type="SMART" id="SM00233">
    <property type="entry name" value="PH"/>
    <property type="match status" value="2"/>
</dbReference>
<dbReference type="PROSITE" id="PS50003">
    <property type="entry name" value="PH_DOMAIN"/>
    <property type="match status" value="1"/>
</dbReference>
<reference evidence="3" key="1">
    <citation type="submission" date="2020-05" db="EMBL/GenBank/DDBJ databases">
        <title>Phylogenomic resolution of chytrid fungi.</title>
        <authorList>
            <person name="Stajich J.E."/>
            <person name="Amses K."/>
            <person name="Simmons R."/>
            <person name="Seto K."/>
            <person name="Myers J."/>
            <person name="Bonds A."/>
            <person name="Quandt C.A."/>
            <person name="Barry K."/>
            <person name="Liu P."/>
            <person name="Grigoriev I."/>
            <person name="Longcore J.E."/>
            <person name="James T.Y."/>
        </authorList>
    </citation>
    <scope>NUCLEOTIDE SEQUENCE</scope>
    <source>
        <strain evidence="3">JEL0513</strain>
    </source>
</reference>